<reference evidence="1 2" key="1">
    <citation type="submission" date="2024-04" db="EMBL/GenBank/DDBJ databases">
        <authorList>
            <consortium name="Genoscope - CEA"/>
            <person name="William W."/>
        </authorList>
    </citation>
    <scope>NUCLEOTIDE SEQUENCE [LARGE SCALE GENOMIC DNA]</scope>
</reference>
<accession>A0AAV2HL57</accession>
<comment type="caution">
    <text evidence="1">The sequence shown here is derived from an EMBL/GenBank/DDBJ whole genome shotgun (WGS) entry which is preliminary data.</text>
</comment>
<evidence type="ECO:0000313" key="1">
    <source>
        <dbReference type="EMBL" id="CAL1534143.1"/>
    </source>
</evidence>
<keyword evidence="2" id="KW-1185">Reference proteome</keyword>
<feature type="non-terminal residue" evidence="1">
    <location>
        <position position="99"/>
    </location>
</feature>
<dbReference type="AlphaFoldDB" id="A0AAV2HL57"/>
<evidence type="ECO:0000313" key="2">
    <source>
        <dbReference type="Proteomes" id="UP001497497"/>
    </source>
</evidence>
<protein>
    <submittedName>
        <fullName evidence="1">Uncharacterized protein</fullName>
    </submittedName>
</protein>
<name>A0AAV2HL57_LYMST</name>
<organism evidence="1 2">
    <name type="scientific">Lymnaea stagnalis</name>
    <name type="common">Great pond snail</name>
    <name type="synonym">Helix stagnalis</name>
    <dbReference type="NCBI Taxonomy" id="6523"/>
    <lineage>
        <taxon>Eukaryota</taxon>
        <taxon>Metazoa</taxon>
        <taxon>Spiralia</taxon>
        <taxon>Lophotrochozoa</taxon>
        <taxon>Mollusca</taxon>
        <taxon>Gastropoda</taxon>
        <taxon>Heterobranchia</taxon>
        <taxon>Euthyneura</taxon>
        <taxon>Panpulmonata</taxon>
        <taxon>Hygrophila</taxon>
        <taxon>Lymnaeoidea</taxon>
        <taxon>Lymnaeidae</taxon>
        <taxon>Lymnaea</taxon>
    </lineage>
</organism>
<dbReference type="Proteomes" id="UP001497497">
    <property type="component" value="Unassembled WGS sequence"/>
</dbReference>
<gene>
    <name evidence="1" type="ORF">GSLYS_00008103001</name>
</gene>
<dbReference type="EMBL" id="CAXITT010000162">
    <property type="protein sequence ID" value="CAL1534143.1"/>
    <property type="molecule type" value="Genomic_DNA"/>
</dbReference>
<sequence length="99" mass="11120">MQYLSPLSSRDYNSRKKALDNLCLLVDQYLDGYGSPVSTGVPGLLNGVNRESYLQSILPGFLRLSTVCPFEDVRERCCLLLGEIKERGRELKIPEPLSN</sequence>
<proteinExistence type="predicted"/>